<accession>A0A8X7ZX43</accession>
<dbReference type="Proteomes" id="UP000886885">
    <property type="component" value="Chromosome 5A"/>
</dbReference>
<dbReference type="AlphaFoldDB" id="A0A8X7ZX43"/>
<evidence type="ECO:0000313" key="1">
    <source>
        <dbReference type="EMBL" id="KAG6776685.1"/>
    </source>
</evidence>
<sequence length="323" mass="36694">MILQLSIFLSGANAFERIWFVSSLVDKFFTDAHVPVLYSGPHISSLSKVQDYCNCSRKRAKNEEVSVPGVEFEFAYRCCLYDAFVHFQAREMGNKSKKNYLARRDVFNWTEPYDNMARELRENIGMPFEKDHLRNRLKTLKNNFKECFDIFNGANERTKSNGAGTTKEKADQWVGSGSPYLLDGFNLPNEVTFNLEDSNEMNDGTVKLATPVEANSQADSQGCSHSATSLKGKKRKASSVDAVERELKGIKDAIKEVARASREGNLIAERGRPRVYSEQEVFPELVRIGVETHLRYKASTFLVANSGRVRAFFGCPPWERRDR</sequence>
<dbReference type="EMBL" id="JAAWWB010000009">
    <property type="protein sequence ID" value="KAG6776685.1"/>
    <property type="molecule type" value="Genomic_DNA"/>
</dbReference>
<comment type="caution">
    <text evidence="1">The sequence shown here is derived from an EMBL/GenBank/DDBJ whole genome shotgun (WGS) entry which is preliminary data.</text>
</comment>
<protein>
    <submittedName>
        <fullName evidence="1">Uncharacterized protein</fullName>
    </submittedName>
</protein>
<keyword evidence="2" id="KW-1185">Reference proteome</keyword>
<dbReference type="OrthoDB" id="822728at2759"/>
<dbReference type="PANTHER" id="PTHR46929">
    <property type="entry name" value="EXPRESSED PROTEIN"/>
    <property type="match status" value="1"/>
</dbReference>
<dbReference type="PANTHER" id="PTHR46929:SF4">
    <property type="entry name" value="MYB_SANT-LIKE DOMAIN-CONTAINING PROTEIN"/>
    <property type="match status" value="1"/>
</dbReference>
<gene>
    <name evidence="1" type="ORF">POTOM_020209</name>
</gene>
<name>A0A8X7ZX43_POPTO</name>
<reference evidence="1" key="1">
    <citation type="journal article" date="2020" name="bioRxiv">
        <title>Hybrid origin of Populus tomentosa Carr. identified through genome sequencing and phylogenomic analysis.</title>
        <authorList>
            <person name="An X."/>
            <person name="Gao K."/>
            <person name="Chen Z."/>
            <person name="Li J."/>
            <person name="Yang X."/>
            <person name="Yang X."/>
            <person name="Zhou J."/>
            <person name="Guo T."/>
            <person name="Zhao T."/>
            <person name="Huang S."/>
            <person name="Miao D."/>
            <person name="Khan W.U."/>
            <person name="Rao P."/>
            <person name="Ye M."/>
            <person name="Lei B."/>
            <person name="Liao W."/>
            <person name="Wang J."/>
            <person name="Ji L."/>
            <person name="Li Y."/>
            <person name="Guo B."/>
            <person name="Mustafa N.S."/>
            <person name="Li S."/>
            <person name="Yun Q."/>
            <person name="Keller S.R."/>
            <person name="Mao J."/>
            <person name="Zhang R."/>
            <person name="Strauss S.H."/>
        </authorList>
    </citation>
    <scope>NUCLEOTIDE SEQUENCE</scope>
    <source>
        <strain evidence="1">GM15</strain>
        <tissue evidence="1">Leaf</tissue>
    </source>
</reference>
<evidence type="ECO:0000313" key="2">
    <source>
        <dbReference type="Proteomes" id="UP000886885"/>
    </source>
</evidence>
<proteinExistence type="predicted"/>
<organism evidence="1 2">
    <name type="scientific">Populus tomentosa</name>
    <name type="common">Chinese white poplar</name>
    <dbReference type="NCBI Taxonomy" id="118781"/>
    <lineage>
        <taxon>Eukaryota</taxon>
        <taxon>Viridiplantae</taxon>
        <taxon>Streptophyta</taxon>
        <taxon>Embryophyta</taxon>
        <taxon>Tracheophyta</taxon>
        <taxon>Spermatophyta</taxon>
        <taxon>Magnoliopsida</taxon>
        <taxon>eudicotyledons</taxon>
        <taxon>Gunneridae</taxon>
        <taxon>Pentapetalae</taxon>
        <taxon>rosids</taxon>
        <taxon>fabids</taxon>
        <taxon>Malpighiales</taxon>
        <taxon>Salicaceae</taxon>
        <taxon>Saliceae</taxon>
        <taxon>Populus</taxon>
    </lineage>
</organism>